<dbReference type="RefSeq" id="WP_344746457.1">
    <property type="nucleotide sequence ID" value="NZ_BAAAWW010000095.1"/>
</dbReference>
<name>A0ABV5TA97_9ACTN</name>
<protein>
    <submittedName>
        <fullName evidence="1">Uncharacterized protein</fullName>
    </submittedName>
</protein>
<comment type="caution">
    <text evidence="1">The sequence shown here is derived from an EMBL/GenBank/DDBJ whole genome shotgun (WGS) entry which is preliminary data.</text>
</comment>
<dbReference type="Proteomes" id="UP001589610">
    <property type="component" value="Unassembled WGS sequence"/>
</dbReference>
<accession>A0ABV5TA97</accession>
<dbReference type="EMBL" id="JBHMBS010000003">
    <property type="protein sequence ID" value="MFB9675345.1"/>
    <property type="molecule type" value="Genomic_DNA"/>
</dbReference>
<proteinExistence type="predicted"/>
<organism evidence="1 2">
    <name type="scientific">Streptosporangium vulgare</name>
    <dbReference type="NCBI Taxonomy" id="46190"/>
    <lineage>
        <taxon>Bacteria</taxon>
        <taxon>Bacillati</taxon>
        <taxon>Actinomycetota</taxon>
        <taxon>Actinomycetes</taxon>
        <taxon>Streptosporangiales</taxon>
        <taxon>Streptosporangiaceae</taxon>
        <taxon>Streptosporangium</taxon>
    </lineage>
</organism>
<keyword evidence="2" id="KW-1185">Reference proteome</keyword>
<evidence type="ECO:0000313" key="1">
    <source>
        <dbReference type="EMBL" id="MFB9675345.1"/>
    </source>
</evidence>
<sequence length="41" mass="4342">MSGFLSTVLAKAVVMLIEALLTRVIQSLVISLARTGNLQLA</sequence>
<reference evidence="1 2" key="1">
    <citation type="submission" date="2024-09" db="EMBL/GenBank/DDBJ databases">
        <authorList>
            <person name="Sun Q."/>
            <person name="Mori K."/>
        </authorList>
    </citation>
    <scope>NUCLEOTIDE SEQUENCE [LARGE SCALE GENOMIC DNA]</scope>
    <source>
        <strain evidence="1 2">JCM 3028</strain>
    </source>
</reference>
<evidence type="ECO:0000313" key="2">
    <source>
        <dbReference type="Proteomes" id="UP001589610"/>
    </source>
</evidence>
<gene>
    <name evidence="1" type="ORF">ACFFRH_07590</name>
</gene>